<dbReference type="OrthoDB" id="447477at2759"/>
<comment type="caution">
    <text evidence="1">The sequence shown here is derived from an EMBL/GenBank/DDBJ whole genome shotgun (WGS) entry which is preliminary data.</text>
</comment>
<gene>
    <name evidence="1" type="ORF">PACLA_8A088959</name>
</gene>
<proteinExistence type="predicted"/>
<keyword evidence="2" id="KW-1185">Reference proteome</keyword>
<dbReference type="EMBL" id="CACRXK020004177">
    <property type="protein sequence ID" value="CAB4001779.1"/>
    <property type="molecule type" value="Genomic_DNA"/>
</dbReference>
<dbReference type="GO" id="GO:0016702">
    <property type="term" value="F:oxidoreductase activity, acting on single donors with incorporation of molecular oxygen, incorporation of two atoms of oxygen"/>
    <property type="evidence" value="ECO:0007669"/>
    <property type="project" value="UniProtKB-ARBA"/>
</dbReference>
<feature type="non-terminal residue" evidence="1">
    <location>
        <position position="58"/>
    </location>
</feature>
<name>A0A6S7HC11_PARCT</name>
<dbReference type="GO" id="GO:0020037">
    <property type="term" value="F:heme binding"/>
    <property type="evidence" value="ECO:0007669"/>
    <property type="project" value="InterPro"/>
</dbReference>
<reference evidence="1" key="1">
    <citation type="submission" date="2020-04" db="EMBL/GenBank/DDBJ databases">
        <authorList>
            <person name="Alioto T."/>
            <person name="Alioto T."/>
            <person name="Gomez Garrido J."/>
        </authorList>
    </citation>
    <scope>NUCLEOTIDE SEQUENCE</scope>
    <source>
        <strain evidence="1">A484AB</strain>
    </source>
</reference>
<dbReference type="Gene3D" id="1.20.58.480">
    <property type="match status" value="1"/>
</dbReference>
<dbReference type="GO" id="GO:0046872">
    <property type="term" value="F:metal ion binding"/>
    <property type="evidence" value="ECO:0007669"/>
    <property type="project" value="InterPro"/>
</dbReference>
<sequence>MSCPFQGDDVTDTGLRPGQVGYNDYLKISDLLKFQIPLSEKVEHNLVHDEYLFIIIHQ</sequence>
<dbReference type="Proteomes" id="UP001152795">
    <property type="component" value="Unassembled WGS sequence"/>
</dbReference>
<organism evidence="1 2">
    <name type="scientific">Paramuricea clavata</name>
    <name type="common">Red gorgonian</name>
    <name type="synonym">Violescent sea-whip</name>
    <dbReference type="NCBI Taxonomy" id="317549"/>
    <lineage>
        <taxon>Eukaryota</taxon>
        <taxon>Metazoa</taxon>
        <taxon>Cnidaria</taxon>
        <taxon>Anthozoa</taxon>
        <taxon>Octocorallia</taxon>
        <taxon>Malacalcyonacea</taxon>
        <taxon>Plexauridae</taxon>
        <taxon>Paramuricea</taxon>
    </lineage>
</organism>
<protein>
    <submittedName>
        <fullName evidence="1">Uncharacterized protein</fullName>
    </submittedName>
</protein>
<dbReference type="AlphaFoldDB" id="A0A6S7HC11"/>
<evidence type="ECO:0000313" key="2">
    <source>
        <dbReference type="Proteomes" id="UP001152795"/>
    </source>
</evidence>
<dbReference type="GO" id="GO:0019441">
    <property type="term" value="P:L-tryptophan catabolic process to kynurenine"/>
    <property type="evidence" value="ECO:0007669"/>
    <property type="project" value="InterPro"/>
</dbReference>
<dbReference type="SUPFAM" id="SSF140959">
    <property type="entry name" value="Indolic compounds 2,3-dioxygenase-like"/>
    <property type="match status" value="1"/>
</dbReference>
<accession>A0A6S7HC11</accession>
<dbReference type="InterPro" id="IPR037217">
    <property type="entry name" value="Trp/Indoleamine_2_3_dOase-like"/>
</dbReference>
<evidence type="ECO:0000313" key="1">
    <source>
        <dbReference type="EMBL" id="CAB4001779.1"/>
    </source>
</evidence>